<keyword evidence="2" id="KW-1185">Reference proteome</keyword>
<evidence type="ECO:0000313" key="2">
    <source>
        <dbReference type="Proteomes" id="UP000005561"/>
    </source>
</evidence>
<accession>C6LL18</accession>
<gene>
    <name evidence="1" type="ORF">BRYFOR_09365</name>
</gene>
<evidence type="ECO:0008006" key="3">
    <source>
        <dbReference type="Google" id="ProtNLM"/>
    </source>
</evidence>
<proteinExistence type="predicted"/>
<reference evidence="1" key="1">
    <citation type="submission" date="2009-07" db="EMBL/GenBank/DDBJ databases">
        <authorList>
            <person name="Weinstock G."/>
            <person name="Sodergren E."/>
            <person name="Clifton S."/>
            <person name="Fulton L."/>
            <person name="Fulton B."/>
            <person name="Courtney L."/>
            <person name="Fronick C."/>
            <person name="Harrison M."/>
            <person name="Strong C."/>
            <person name="Farmer C."/>
            <person name="Delahaunty K."/>
            <person name="Markovic C."/>
            <person name="Hall O."/>
            <person name="Minx P."/>
            <person name="Tomlinson C."/>
            <person name="Mitreva M."/>
            <person name="Nelson J."/>
            <person name="Hou S."/>
            <person name="Wollam A."/>
            <person name="Pepin K.H."/>
            <person name="Johnson M."/>
            <person name="Bhonagiri V."/>
            <person name="Nash W.E."/>
            <person name="Warren W."/>
            <person name="Chinwalla A."/>
            <person name="Mardis E.R."/>
            <person name="Wilson R.K."/>
        </authorList>
    </citation>
    <scope>NUCLEOTIDE SEQUENCE [LARGE SCALE GENOMIC DNA]</scope>
    <source>
        <strain evidence="1">DSM 14469</strain>
    </source>
</reference>
<dbReference type="EMBL" id="ACCL02000027">
    <property type="protein sequence ID" value="EET58637.1"/>
    <property type="molecule type" value="Genomic_DNA"/>
</dbReference>
<dbReference type="STRING" id="168384.SAMN05660368_02483"/>
<sequence length="144" mass="16770">MIRRSLEGAFLKGLKDKLYQFMQGRNGIDEMGSVLIWTSLILLIISTLLNSFILSLIAFALLIYSYFRVFSRNLGARQAENQRYLAQRERLRFKLQSLKVRLGLHKTHKYLKCKKCSKKMRVPRGKGKIEVTCPHCGEKFITRS</sequence>
<dbReference type="AlphaFoldDB" id="C6LL18"/>
<organism evidence="1 2">
    <name type="scientific">Marvinbryantia formatexigens DSM 14469</name>
    <dbReference type="NCBI Taxonomy" id="478749"/>
    <lineage>
        <taxon>Bacteria</taxon>
        <taxon>Bacillati</taxon>
        <taxon>Bacillota</taxon>
        <taxon>Clostridia</taxon>
        <taxon>Lachnospirales</taxon>
        <taxon>Lachnospiraceae</taxon>
        <taxon>Marvinbryantia</taxon>
    </lineage>
</organism>
<dbReference type="eggNOG" id="COG4416">
    <property type="taxonomic scope" value="Bacteria"/>
</dbReference>
<dbReference type="Proteomes" id="UP000005561">
    <property type="component" value="Unassembled WGS sequence"/>
</dbReference>
<evidence type="ECO:0000313" key="1">
    <source>
        <dbReference type="EMBL" id="EET58637.1"/>
    </source>
</evidence>
<name>C6LL18_9FIRM</name>
<comment type="caution">
    <text evidence="1">The sequence shown here is derived from an EMBL/GenBank/DDBJ whole genome shotgun (WGS) entry which is preliminary data.</text>
</comment>
<protein>
    <recommendedName>
        <fullName evidence="3">Zn-finger containing protein</fullName>
    </recommendedName>
</protein>